<evidence type="ECO:0000256" key="1">
    <source>
        <dbReference type="SAM" id="MobiDB-lite"/>
    </source>
</evidence>
<gene>
    <name evidence="2" type="ORF">EVAR_71035_1</name>
</gene>
<name>A0A4C2A3D3_EUMVA</name>
<feature type="compositionally biased region" description="Basic residues" evidence="1">
    <location>
        <begin position="79"/>
        <end position="91"/>
    </location>
</feature>
<dbReference type="EMBL" id="BGZK01002521">
    <property type="protein sequence ID" value="GBP94568.1"/>
    <property type="molecule type" value="Genomic_DNA"/>
</dbReference>
<evidence type="ECO:0000313" key="2">
    <source>
        <dbReference type="EMBL" id="GBP94568.1"/>
    </source>
</evidence>
<proteinExistence type="predicted"/>
<sequence length="120" mass="13087">MVGNGCNFTSKIRPTNTNIAIIERILQKRLKGSKFTELGTNRLSSSIHDVNSIGVNAELDTQALYAGPVEVRDCQRPSPPRRRERCARARPARGPPPAVAFPQPLSRKTTVASPPTLDLA</sequence>
<accession>A0A4C2A3D3</accession>
<reference evidence="2 3" key="1">
    <citation type="journal article" date="2019" name="Commun. Biol.">
        <title>The bagworm genome reveals a unique fibroin gene that provides high tensile strength.</title>
        <authorList>
            <person name="Kono N."/>
            <person name="Nakamura H."/>
            <person name="Ohtoshi R."/>
            <person name="Tomita M."/>
            <person name="Numata K."/>
            <person name="Arakawa K."/>
        </authorList>
    </citation>
    <scope>NUCLEOTIDE SEQUENCE [LARGE SCALE GENOMIC DNA]</scope>
</reference>
<dbReference type="Proteomes" id="UP000299102">
    <property type="component" value="Unassembled WGS sequence"/>
</dbReference>
<dbReference type="AlphaFoldDB" id="A0A4C2A3D3"/>
<feature type="region of interest" description="Disordered" evidence="1">
    <location>
        <begin position="72"/>
        <end position="120"/>
    </location>
</feature>
<protein>
    <submittedName>
        <fullName evidence="2">Uncharacterized protein</fullName>
    </submittedName>
</protein>
<comment type="caution">
    <text evidence="2">The sequence shown here is derived from an EMBL/GenBank/DDBJ whole genome shotgun (WGS) entry which is preliminary data.</text>
</comment>
<organism evidence="2 3">
    <name type="scientific">Eumeta variegata</name>
    <name type="common">Bagworm moth</name>
    <name type="synonym">Eumeta japonica</name>
    <dbReference type="NCBI Taxonomy" id="151549"/>
    <lineage>
        <taxon>Eukaryota</taxon>
        <taxon>Metazoa</taxon>
        <taxon>Ecdysozoa</taxon>
        <taxon>Arthropoda</taxon>
        <taxon>Hexapoda</taxon>
        <taxon>Insecta</taxon>
        <taxon>Pterygota</taxon>
        <taxon>Neoptera</taxon>
        <taxon>Endopterygota</taxon>
        <taxon>Lepidoptera</taxon>
        <taxon>Glossata</taxon>
        <taxon>Ditrysia</taxon>
        <taxon>Tineoidea</taxon>
        <taxon>Psychidae</taxon>
        <taxon>Oiketicinae</taxon>
        <taxon>Eumeta</taxon>
    </lineage>
</organism>
<evidence type="ECO:0000313" key="3">
    <source>
        <dbReference type="Proteomes" id="UP000299102"/>
    </source>
</evidence>
<keyword evidence="3" id="KW-1185">Reference proteome</keyword>